<dbReference type="EMBL" id="OZ023713">
    <property type="protein sequence ID" value="CAK9862319.1"/>
    <property type="molecule type" value="Genomic_DNA"/>
</dbReference>
<name>A0ABP1AIG7_9BRYO</name>
<gene>
    <name evidence="1" type="ORF">CSSPJE1EN2_LOCUS5314</name>
</gene>
<protein>
    <submittedName>
        <fullName evidence="1">Uncharacterized protein</fullName>
    </submittedName>
</protein>
<reference evidence="1" key="1">
    <citation type="submission" date="2024-03" db="EMBL/GenBank/DDBJ databases">
        <authorList>
            <consortium name="ELIXIR-Norway"/>
            <consortium name="Elixir Norway"/>
        </authorList>
    </citation>
    <scope>NUCLEOTIDE SEQUENCE</scope>
</reference>
<evidence type="ECO:0000313" key="2">
    <source>
        <dbReference type="Proteomes" id="UP001497522"/>
    </source>
</evidence>
<accession>A0ABP1AIG7</accession>
<proteinExistence type="predicted"/>
<sequence length="68" mass="7597">MSAMMEENNNPISLQSKEISRRKWLAVRSLDTAMQGHTVLVRGTGKMAFLVVRKPAALCSVCCRSQQM</sequence>
<keyword evidence="2" id="KW-1185">Reference proteome</keyword>
<organism evidence="1 2">
    <name type="scientific">Sphagnum jensenii</name>
    <dbReference type="NCBI Taxonomy" id="128206"/>
    <lineage>
        <taxon>Eukaryota</taxon>
        <taxon>Viridiplantae</taxon>
        <taxon>Streptophyta</taxon>
        <taxon>Embryophyta</taxon>
        <taxon>Bryophyta</taxon>
        <taxon>Sphagnophytina</taxon>
        <taxon>Sphagnopsida</taxon>
        <taxon>Sphagnales</taxon>
        <taxon>Sphagnaceae</taxon>
        <taxon>Sphagnum</taxon>
    </lineage>
</organism>
<dbReference type="Proteomes" id="UP001497522">
    <property type="component" value="Chromosome 12"/>
</dbReference>
<evidence type="ECO:0000313" key="1">
    <source>
        <dbReference type="EMBL" id="CAK9862319.1"/>
    </source>
</evidence>